<dbReference type="SUPFAM" id="SSF46785">
    <property type="entry name" value="Winged helix' DNA-binding domain"/>
    <property type="match status" value="1"/>
</dbReference>
<dbReference type="GO" id="GO:0006950">
    <property type="term" value="P:response to stress"/>
    <property type="evidence" value="ECO:0007669"/>
    <property type="project" value="TreeGrafter"/>
</dbReference>
<name>A0A9W6VG67_9PSEU</name>
<dbReference type="SMART" id="SM00347">
    <property type="entry name" value="HTH_MARR"/>
    <property type="match status" value="1"/>
</dbReference>
<dbReference type="PROSITE" id="PS50995">
    <property type="entry name" value="HTH_MARR_2"/>
    <property type="match status" value="1"/>
</dbReference>
<evidence type="ECO:0000259" key="1">
    <source>
        <dbReference type="PROSITE" id="PS50995"/>
    </source>
</evidence>
<dbReference type="RefSeq" id="WP_285486484.1">
    <property type="nucleotide sequence ID" value="NZ_BSTI01000003.1"/>
</dbReference>
<dbReference type="InterPro" id="IPR039422">
    <property type="entry name" value="MarR/SlyA-like"/>
</dbReference>
<reference evidence="2" key="1">
    <citation type="submission" date="2023-03" db="EMBL/GenBank/DDBJ databases">
        <title>Amycolatopsis taiwanensis NBRC 103393.</title>
        <authorList>
            <person name="Ichikawa N."/>
            <person name="Sato H."/>
            <person name="Tonouchi N."/>
        </authorList>
    </citation>
    <scope>NUCLEOTIDE SEQUENCE</scope>
    <source>
        <strain evidence="2">NBRC 103393</strain>
    </source>
</reference>
<dbReference type="InterPro" id="IPR036390">
    <property type="entry name" value="WH_DNA-bd_sf"/>
</dbReference>
<sequence>MTQVNTTLVWARMTDLVTRSNDRRREVSNRLGMSFGKVKALRRIAAGPLTMRQLAEELITDRPYATLLVDDLERRGLVERTVHPDDRRCRLVRATREGRRAAALANRILGEPPPALLALPASDLAALDRILVKLAETQNPGA</sequence>
<organism evidence="2 3">
    <name type="scientific">Amycolatopsis taiwanensis</name>
    <dbReference type="NCBI Taxonomy" id="342230"/>
    <lineage>
        <taxon>Bacteria</taxon>
        <taxon>Bacillati</taxon>
        <taxon>Actinomycetota</taxon>
        <taxon>Actinomycetes</taxon>
        <taxon>Pseudonocardiales</taxon>
        <taxon>Pseudonocardiaceae</taxon>
        <taxon>Amycolatopsis</taxon>
    </lineage>
</organism>
<protein>
    <submittedName>
        <fullName evidence="2">Transcription regulator protein, MarR</fullName>
    </submittedName>
</protein>
<dbReference type="Gene3D" id="1.10.10.10">
    <property type="entry name" value="Winged helix-like DNA-binding domain superfamily/Winged helix DNA-binding domain"/>
    <property type="match status" value="1"/>
</dbReference>
<proteinExistence type="predicted"/>
<dbReference type="Pfam" id="PF01047">
    <property type="entry name" value="MarR"/>
    <property type="match status" value="1"/>
</dbReference>
<dbReference type="Proteomes" id="UP001165136">
    <property type="component" value="Unassembled WGS sequence"/>
</dbReference>
<dbReference type="InterPro" id="IPR036388">
    <property type="entry name" value="WH-like_DNA-bd_sf"/>
</dbReference>
<dbReference type="PANTHER" id="PTHR33164">
    <property type="entry name" value="TRANSCRIPTIONAL REGULATOR, MARR FAMILY"/>
    <property type="match status" value="1"/>
</dbReference>
<evidence type="ECO:0000313" key="2">
    <source>
        <dbReference type="EMBL" id="GLY65181.1"/>
    </source>
</evidence>
<dbReference type="EMBL" id="BSTI01000003">
    <property type="protein sequence ID" value="GLY65181.1"/>
    <property type="molecule type" value="Genomic_DNA"/>
</dbReference>
<dbReference type="GO" id="GO:0003700">
    <property type="term" value="F:DNA-binding transcription factor activity"/>
    <property type="evidence" value="ECO:0007669"/>
    <property type="project" value="InterPro"/>
</dbReference>
<keyword evidence="3" id="KW-1185">Reference proteome</keyword>
<dbReference type="PANTHER" id="PTHR33164:SF43">
    <property type="entry name" value="HTH-TYPE TRANSCRIPTIONAL REPRESSOR YETL"/>
    <property type="match status" value="1"/>
</dbReference>
<gene>
    <name evidence="2" type="ORF">Atai01_18000</name>
</gene>
<dbReference type="InterPro" id="IPR000835">
    <property type="entry name" value="HTH_MarR-typ"/>
</dbReference>
<comment type="caution">
    <text evidence="2">The sequence shown here is derived from an EMBL/GenBank/DDBJ whole genome shotgun (WGS) entry which is preliminary data.</text>
</comment>
<accession>A0A9W6VG67</accession>
<evidence type="ECO:0000313" key="3">
    <source>
        <dbReference type="Proteomes" id="UP001165136"/>
    </source>
</evidence>
<dbReference type="AlphaFoldDB" id="A0A9W6VG67"/>
<feature type="domain" description="HTH marR-type" evidence="1">
    <location>
        <begin position="1"/>
        <end position="136"/>
    </location>
</feature>
<dbReference type="PRINTS" id="PR00598">
    <property type="entry name" value="HTHMARR"/>
</dbReference>